<dbReference type="InterPro" id="IPR001179">
    <property type="entry name" value="PPIase_FKBP_dom"/>
</dbReference>
<evidence type="ECO:0000256" key="4">
    <source>
        <dbReference type="ARBA" id="ARBA00023235"/>
    </source>
</evidence>
<gene>
    <name evidence="8" type="ORF">H6G83_19385</name>
</gene>
<dbReference type="Gene3D" id="3.10.50.40">
    <property type="match status" value="1"/>
</dbReference>
<organism evidence="8 9">
    <name type="scientific">Anabaena azotica FACHB-119</name>
    <dbReference type="NCBI Taxonomy" id="947527"/>
    <lineage>
        <taxon>Bacteria</taxon>
        <taxon>Bacillati</taxon>
        <taxon>Cyanobacteriota</taxon>
        <taxon>Cyanophyceae</taxon>
        <taxon>Nostocales</taxon>
        <taxon>Nostocaceae</taxon>
        <taxon>Anabaena</taxon>
        <taxon>Anabaena azotica</taxon>
    </lineage>
</organism>
<accession>A0ABR8D8I5</accession>
<sequence>MKGILLSIGLMLVCVVVLVLAQVGSKQDSAIAANLPETTPAVTSVKENNTPTKKNNMSDANAVTTASGLKYIEVREGTGATPQTGQTVVVHYTGTLENGTKFDSSRDRNSPFSFKIGVGQVIKGWDEGLSTMKVGGRRTLIIPSELGYGSRGAGGVIPPNATLIFDVELLEVK</sequence>
<dbReference type="SUPFAM" id="SSF54534">
    <property type="entry name" value="FKBP-like"/>
    <property type="match status" value="1"/>
</dbReference>
<dbReference type="PANTHER" id="PTHR43811:SF19">
    <property type="entry name" value="39 KDA FK506-BINDING NUCLEAR PROTEIN"/>
    <property type="match status" value="1"/>
</dbReference>
<reference evidence="8 9" key="1">
    <citation type="journal article" date="2020" name="ISME J.">
        <title>Comparative genomics reveals insights into cyanobacterial evolution and habitat adaptation.</title>
        <authorList>
            <person name="Chen M.Y."/>
            <person name="Teng W.K."/>
            <person name="Zhao L."/>
            <person name="Hu C.X."/>
            <person name="Zhou Y.K."/>
            <person name="Han B.P."/>
            <person name="Song L.R."/>
            <person name="Shu W.S."/>
        </authorList>
    </citation>
    <scope>NUCLEOTIDE SEQUENCE [LARGE SCALE GENOMIC DNA]</scope>
    <source>
        <strain evidence="8 9">FACHB-119</strain>
    </source>
</reference>
<dbReference type="Proteomes" id="UP000661112">
    <property type="component" value="Unassembled WGS sequence"/>
</dbReference>
<evidence type="ECO:0000256" key="2">
    <source>
        <dbReference type="ARBA" id="ARBA00006577"/>
    </source>
</evidence>
<dbReference type="Pfam" id="PF00254">
    <property type="entry name" value="FKBP_C"/>
    <property type="match status" value="1"/>
</dbReference>
<evidence type="ECO:0000256" key="5">
    <source>
        <dbReference type="PROSITE-ProRule" id="PRU00277"/>
    </source>
</evidence>
<dbReference type="PANTHER" id="PTHR43811">
    <property type="entry name" value="FKBP-TYPE PEPTIDYL-PROLYL CIS-TRANS ISOMERASE FKPA"/>
    <property type="match status" value="1"/>
</dbReference>
<protein>
    <recommendedName>
        <fullName evidence="6">Peptidyl-prolyl cis-trans isomerase</fullName>
        <ecNumber evidence="6">5.2.1.8</ecNumber>
    </recommendedName>
</protein>
<proteinExistence type="inferred from homology"/>
<feature type="domain" description="PPIase FKBP-type" evidence="7">
    <location>
        <begin position="85"/>
        <end position="173"/>
    </location>
</feature>
<keyword evidence="3 5" id="KW-0697">Rotamase</keyword>
<evidence type="ECO:0000259" key="7">
    <source>
        <dbReference type="PROSITE" id="PS50059"/>
    </source>
</evidence>
<evidence type="ECO:0000256" key="6">
    <source>
        <dbReference type="RuleBase" id="RU003915"/>
    </source>
</evidence>
<dbReference type="EMBL" id="JACJSG010000027">
    <property type="protein sequence ID" value="MBD2502738.1"/>
    <property type="molecule type" value="Genomic_DNA"/>
</dbReference>
<dbReference type="InterPro" id="IPR046357">
    <property type="entry name" value="PPIase_dom_sf"/>
</dbReference>
<dbReference type="PROSITE" id="PS50059">
    <property type="entry name" value="FKBP_PPIASE"/>
    <property type="match status" value="1"/>
</dbReference>
<evidence type="ECO:0000256" key="3">
    <source>
        <dbReference type="ARBA" id="ARBA00023110"/>
    </source>
</evidence>
<dbReference type="RefSeq" id="WP_190475287.1">
    <property type="nucleotide sequence ID" value="NZ_JACJSG010000027.1"/>
</dbReference>
<name>A0ABR8D8I5_9NOST</name>
<evidence type="ECO:0000313" key="8">
    <source>
        <dbReference type="EMBL" id="MBD2502738.1"/>
    </source>
</evidence>
<comment type="catalytic activity">
    <reaction evidence="1 5 6">
        <text>[protein]-peptidylproline (omega=180) = [protein]-peptidylproline (omega=0)</text>
        <dbReference type="Rhea" id="RHEA:16237"/>
        <dbReference type="Rhea" id="RHEA-COMP:10747"/>
        <dbReference type="Rhea" id="RHEA-COMP:10748"/>
        <dbReference type="ChEBI" id="CHEBI:83833"/>
        <dbReference type="ChEBI" id="CHEBI:83834"/>
        <dbReference type="EC" id="5.2.1.8"/>
    </reaction>
</comment>
<evidence type="ECO:0000256" key="1">
    <source>
        <dbReference type="ARBA" id="ARBA00000971"/>
    </source>
</evidence>
<keyword evidence="4 5" id="KW-0413">Isomerase</keyword>
<evidence type="ECO:0000313" key="9">
    <source>
        <dbReference type="Proteomes" id="UP000661112"/>
    </source>
</evidence>
<comment type="similarity">
    <text evidence="2 6">Belongs to the FKBP-type PPIase family.</text>
</comment>
<keyword evidence="9" id="KW-1185">Reference proteome</keyword>
<dbReference type="EC" id="5.2.1.8" evidence="6"/>
<dbReference type="GO" id="GO:0016853">
    <property type="term" value="F:isomerase activity"/>
    <property type="evidence" value="ECO:0007669"/>
    <property type="project" value="UniProtKB-KW"/>
</dbReference>
<comment type="caution">
    <text evidence="8">The sequence shown here is derived from an EMBL/GenBank/DDBJ whole genome shotgun (WGS) entry which is preliminary data.</text>
</comment>